<feature type="region of interest" description="Disordered" evidence="1">
    <location>
        <begin position="1"/>
        <end position="21"/>
    </location>
</feature>
<evidence type="ECO:0000256" key="1">
    <source>
        <dbReference type="SAM" id="MobiDB-lite"/>
    </source>
</evidence>
<dbReference type="Gene3D" id="3.40.50.300">
    <property type="entry name" value="P-loop containing nucleotide triphosphate hydrolases"/>
    <property type="match status" value="1"/>
</dbReference>
<dbReference type="EMBL" id="JBBPFD010000035">
    <property type="protein sequence ID" value="KAK7880937.1"/>
    <property type="molecule type" value="Genomic_DNA"/>
</dbReference>
<dbReference type="PANTHER" id="PTHR10513:SF35">
    <property type="entry name" value="DEOXYADENOSINE KINASE"/>
    <property type="match status" value="1"/>
</dbReference>
<dbReference type="GO" id="GO:0005739">
    <property type="term" value="C:mitochondrion"/>
    <property type="evidence" value="ECO:0007669"/>
    <property type="project" value="TreeGrafter"/>
</dbReference>
<dbReference type="GO" id="GO:0019136">
    <property type="term" value="F:deoxynucleoside kinase activity"/>
    <property type="evidence" value="ECO:0007669"/>
    <property type="project" value="TreeGrafter"/>
</dbReference>
<dbReference type="InterPro" id="IPR027417">
    <property type="entry name" value="P-loop_NTPase"/>
</dbReference>
<feature type="region of interest" description="Disordered" evidence="1">
    <location>
        <begin position="142"/>
        <end position="162"/>
    </location>
</feature>
<sequence length="162" mass="18425">MATPPKRARSSDTTSRKHKKISIEGNIAAGKSTFVRLLEKTSDDWEVIPEPIAKWCNVQTDKEDVYEELSSSQKSGGNLLQMLYSKPTRWSYTLPSYAGLRQIRFSASRAPSPFKTVRSRNNQFPVLTKNQCIQGQVRNERGNRTGTQRYGNRWGGKQVRTT</sequence>
<dbReference type="PANTHER" id="PTHR10513">
    <property type="entry name" value="DEOXYNUCLEOSIDE KINASE"/>
    <property type="match status" value="1"/>
</dbReference>
<reference evidence="4" key="1">
    <citation type="submission" date="2024-04" db="EMBL/GenBank/DDBJ databases">
        <title>Salinicola lusitanus LLJ914,a marine bacterium isolated from the Okinawa Trough.</title>
        <authorList>
            <person name="Li J."/>
        </authorList>
    </citation>
    <scope>NUCLEOTIDE SEQUENCE [LARGE SCALE GENOMIC DNA]</scope>
</reference>
<organism evidence="3 4">
    <name type="scientific">Mugilogobius chulae</name>
    <name type="common">yellowstripe goby</name>
    <dbReference type="NCBI Taxonomy" id="88201"/>
    <lineage>
        <taxon>Eukaryota</taxon>
        <taxon>Metazoa</taxon>
        <taxon>Chordata</taxon>
        <taxon>Craniata</taxon>
        <taxon>Vertebrata</taxon>
        <taxon>Euteleostomi</taxon>
        <taxon>Actinopterygii</taxon>
        <taxon>Neopterygii</taxon>
        <taxon>Teleostei</taxon>
        <taxon>Neoteleostei</taxon>
        <taxon>Acanthomorphata</taxon>
        <taxon>Gobiaria</taxon>
        <taxon>Gobiiformes</taxon>
        <taxon>Gobioidei</taxon>
        <taxon>Gobiidae</taxon>
        <taxon>Gobionellinae</taxon>
        <taxon>Mugilogobius</taxon>
    </lineage>
</organism>
<accession>A0AAW0MVN2</accession>
<dbReference type="InterPro" id="IPR031314">
    <property type="entry name" value="DNK_dom"/>
</dbReference>
<evidence type="ECO:0000313" key="4">
    <source>
        <dbReference type="Proteomes" id="UP001460270"/>
    </source>
</evidence>
<comment type="caution">
    <text evidence="3">The sequence shown here is derived from an EMBL/GenBank/DDBJ whole genome shotgun (WGS) entry which is preliminary data.</text>
</comment>
<proteinExistence type="predicted"/>
<dbReference type="InterPro" id="IPR050566">
    <property type="entry name" value="Deoxyribonucleoside_kinase"/>
</dbReference>
<evidence type="ECO:0000313" key="3">
    <source>
        <dbReference type="EMBL" id="KAK7880937.1"/>
    </source>
</evidence>
<dbReference type="SUPFAM" id="SSF52540">
    <property type="entry name" value="P-loop containing nucleoside triphosphate hydrolases"/>
    <property type="match status" value="1"/>
</dbReference>
<feature type="domain" description="Deoxynucleoside kinase" evidence="2">
    <location>
        <begin position="21"/>
        <end position="105"/>
    </location>
</feature>
<gene>
    <name evidence="3" type="ORF">WMY93_032427</name>
</gene>
<protein>
    <recommendedName>
        <fullName evidence="2">Deoxynucleoside kinase domain-containing protein</fullName>
    </recommendedName>
</protein>
<dbReference type="Pfam" id="PF01712">
    <property type="entry name" value="dNK"/>
    <property type="match status" value="1"/>
</dbReference>
<dbReference type="AlphaFoldDB" id="A0AAW0MVN2"/>
<name>A0AAW0MVN2_9GOBI</name>
<dbReference type="Proteomes" id="UP001460270">
    <property type="component" value="Unassembled WGS sequence"/>
</dbReference>
<evidence type="ECO:0000259" key="2">
    <source>
        <dbReference type="Pfam" id="PF01712"/>
    </source>
</evidence>
<keyword evidence="4" id="KW-1185">Reference proteome</keyword>